<name>A0ACC1YME1_MELAZ</name>
<gene>
    <name evidence="1" type="ORF">OWV82_003804</name>
</gene>
<organism evidence="1 2">
    <name type="scientific">Melia azedarach</name>
    <name type="common">Chinaberry tree</name>
    <dbReference type="NCBI Taxonomy" id="155640"/>
    <lineage>
        <taxon>Eukaryota</taxon>
        <taxon>Viridiplantae</taxon>
        <taxon>Streptophyta</taxon>
        <taxon>Embryophyta</taxon>
        <taxon>Tracheophyta</taxon>
        <taxon>Spermatophyta</taxon>
        <taxon>Magnoliopsida</taxon>
        <taxon>eudicotyledons</taxon>
        <taxon>Gunneridae</taxon>
        <taxon>Pentapetalae</taxon>
        <taxon>rosids</taxon>
        <taxon>malvids</taxon>
        <taxon>Sapindales</taxon>
        <taxon>Meliaceae</taxon>
        <taxon>Melia</taxon>
    </lineage>
</organism>
<reference evidence="1 2" key="1">
    <citation type="journal article" date="2023" name="Science">
        <title>Complex scaffold remodeling in plant triterpene biosynthesis.</title>
        <authorList>
            <person name="De La Pena R."/>
            <person name="Hodgson H."/>
            <person name="Liu J.C."/>
            <person name="Stephenson M.J."/>
            <person name="Martin A.C."/>
            <person name="Owen C."/>
            <person name="Harkess A."/>
            <person name="Leebens-Mack J."/>
            <person name="Jimenez L.E."/>
            <person name="Osbourn A."/>
            <person name="Sattely E.S."/>
        </authorList>
    </citation>
    <scope>NUCLEOTIDE SEQUENCE [LARGE SCALE GENOMIC DNA]</scope>
    <source>
        <strain evidence="2">cv. JPN11</strain>
        <tissue evidence="1">Leaf</tissue>
    </source>
</reference>
<evidence type="ECO:0000313" key="1">
    <source>
        <dbReference type="EMBL" id="KAJ4724865.1"/>
    </source>
</evidence>
<dbReference type="EMBL" id="CM051395">
    <property type="protein sequence ID" value="KAJ4724865.1"/>
    <property type="molecule type" value="Genomic_DNA"/>
</dbReference>
<sequence length="274" mass="31237">MGERPPGFRFYPTEEELVSFYLLNKLKGKIQELHRVIPVVKLYEIEPWHLPKLSGERCQGDPEQWFFFAPRQEREERGGRPSRTTASGYWKATGSPSYVYSSDNRVIGVKKTMVFYKGKTPTGRKTKWKMNEYRAIEGAANASTTVPPELRHEFSLCRVYVNSGSFRAFDRRPLEPAARDKQPHGDGASTSSPNNIMVHSDEFKTSLQDTTMLHGDVATVSPQDNIKVARTSSTETSYSGEDHADLPEIVVDRDWSGVDDLGLPLWDWEQLHWP</sequence>
<accession>A0ACC1YME1</accession>
<proteinExistence type="predicted"/>
<dbReference type="Proteomes" id="UP001164539">
    <property type="component" value="Chromosome 2"/>
</dbReference>
<comment type="caution">
    <text evidence="1">The sequence shown here is derived from an EMBL/GenBank/DDBJ whole genome shotgun (WGS) entry which is preliminary data.</text>
</comment>
<keyword evidence="2" id="KW-1185">Reference proteome</keyword>
<protein>
    <submittedName>
        <fullName evidence="1">NAC domain containing protein</fullName>
    </submittedName>
</protein>
<evidence type="ECO:0000313" key="2">
    <source>
        <dbReference type="Proteomes" id="UP001164539"/>
    </source>
</evidence>